<name>A0A1X9SS47_9BACT</name>
<accession>A0A381D8W0</accession>
<sequence>MKNYENDVTLEEMSYELELATLGMLYYAGVKKERLNDAFDRYIDVIDDVLENSDANGVDEVITVIEYLKKSCPELFKK</sequence>
<dbReference type="KEGG" id="cdev:CIGN_0751"/>
<keyword evidence="2" id="KW-1185">Reference proteome</keyword>
<gene>
    <name evidence="1" type="ORF">CIGN_0751</name>
</gene>
<evidence type="ECO:0000313" key="1">
    <source>
        <dbReference type="EMBL" id="ARQ99040.1"/>
    </source>
</evidence>
<dbReference type="STRING" id="1660064.CIGN_0751"/>
<evidence type="ECO:0000313" key="2">
    <source>
        <dbReference type="Proteomes" id="UP000194309"/>
    </source>
</evidence>
<dbReference type="Proteomes" id="UP000194309">
    <property type="component" value="Chromosome"/>
</dbReference>
<reference evidence="1 2" key="1">
    <citation type="journal article" date="2017" name="Genome Biol. Evol.">
        <title>Comparative Genomic Analysis Identifies a Campylobacter Clade Deficient in Selenium Metabolism.</title>
        <authorList>
            <person name="Miller W.G."/>
            <person name="Yee E."/>
            <person name="Lopes B.S."/>
            <person name="Chapman M.H."/>
            <person name="Huynh S."/>
            <person name="Bono J.L."/>
            <person name="Parker C.T."/>
            <person name="Strachan N.J.C."/>
            <person name="Forbes K.J."/>
        </authorList>
    </citation>
    <scope>NUCLEOTIDE SEQUENCE [LARGE SCALE GENOMIC DNA]</scope>
    <source>
        <strain evidence="1 2">NCTC 13003</strain>
    </source>
</reference>
<proteinExistence type="predicted"/>
<dbReference type="AlphaFoldDB" id="A0A1X9SS47"/>
<organism evidence="1 2">
    <name type="scientific">Campylobacter devanensis</name>
    <dbReference type="NCBI Taxonomy" id="3161138"/>
    <lineage>
        <taxon>Bacteria</taxon>
        <taxon>Pseudomonadati</taxon>
        <taxon>Campylobacterota</taxon>
        <taxon>Epsilonproteobacteria</taxon>
        <taxon>Campylobacterales</taxon>
        <taxon>Campylobacteraceae</taxon>
        <taxon>Campylobacter</taxon>
    </lineage>
</organism>
<accession>A0A1X9SS47</accession>
<dbReference type="OrthoDB" id="5359049at2"/>
<dbReference type="EMBL" id="CP018788">
    <property type="protein sequence ID" value="ARQ99040.1"/>
    <property type="molecule type" value="Genomic_DNA"/>
</dbReference>
<protein>
    <submittedName>
        <fullName evidence="1">Uncharacterized protein</fullName>
    </submittedName>
</protein>